<dbReference type="InterPro" id="IPR004178">
    <property type="entry name" value="CaM-bd_dom"/>
</dbReference>
<feature type="domain" description="Calmodulin-binding" evidence="9">
    <location>
        <begin position="435"/>
        <end position="502"/>
    </location>
</feature>
<dbReference type="InterPro" id="IPR036122">
    <property type="entry name" value="CaM-bd_dom_sf"/>
</dbReference>
<evidence type="ECO:0000256" key="4">
    <source>
        <dbReference type="ARBA" id="ARBA00022989"/>
    </source>
</evidence>
<evidence type="ECO:0000256" key="6">
    <source>
        <dbReference type="ARBA" id="ARBA00023136"/>
    </source>
</evidence>
<keyword evidence="6 8" id="KW-0472">Membrane</keyword>
<dbReference type="InterPro" id="IPR013099">
    <property type="entry name" value="K_chnl_dom"/>
</dbReference>
<dbReference type="SUPFAM" id="SSF81324">
    <property type="entry name" value="Voltage-gated potassium channels"/>
    <property type="match status" value="1"/>
</dbReference>
<feature type="transmembrane region" description="Helical" evidence="8">
    <location>
        <begin position="367"/>
        <end position="384"/>
    </location>
</feature>
<sequence length="549" mass="61645">MSCNTVVDDPGIPLVNIMNEKSSKCENNDVCQTTTTDTKSSKCVNIDVCQTTTTDTKSSKCVDIDVCQTTTTDTKSSKCVNVDVCQTTTTDTKSSKCVNVDVCQTTTTDMKSSTCVNIDVCQTTTTGTSNILSNNESKLHGISYRLRRRKYLFQQRRRCVNFEFAVTIISLLIMLVETELLFAGVIGKTSTASIILKMVLSGTTFILWYLVVTYHAIGIQIHMTENGWKHWQLAVRFPWTYLKILMEIVVCAVHPLPGNIIFQSEGLDGQLRMVSPDGILSILMLGRLYIIGRFIVIHSKLLTDTSTQSLGALNKVKISTAFVLKALMSAMPGTMLISIMVFILLINSWAMRTCEVYYHPGNSANDFLNSMWLICITFLTVGYGDMYPNTYCGRVVSVISGLMGVGTTALLITLLASKLEQSRAEKYVYNFVSQIQLDKELKAEASNIIKRSLMLWKMRHVHNEHKVKIYRKLLKAIHAMQAIRNHLSSIRDSAVGSIEINKSVNDIYEYTEKMKEEQSDLKDKVRIIENKLFEMDEKLDVMVSSIIAK</sequence>
<dbReference type="Pfam" id="PF07885">
    <property type="entry name" value="Ion_trans_2"/>
    <property type="match status" value="1"/>
</dbReference>
<evidence type="ECO:0000259" key="10">
    <source>
        <dbReference type="Pfam" id="PF07885"/>
    </source>
</evidence>
<dbReference type="Gene3D" id="1.10.287.70">
    <property type="match status" value="2"/>
</dbReference>
<feature type="transmembrane region" description="Helical" evidence="8">
    <location>
        <begin position="396"/>
        <end position="416"/>
    </location>
</feature>
<accession>A0ABD3VBX8</accession>
<dbReference type="Pfam" id="PF03530">
    <property type="entry name" value="SK_channel"/>
    <property type="match status" value="1"/>
</dbReference>
<dbReference type="GO" id="GO:0034220">
    <property type="term" value="P:monoatomic ion transmembrane transport"/>
    <property type="evidence" value="ECO:0007669"/>
    <property type="project" value="UniProtKB-KW"/>
</dbReference>
<comment type="caution">
    <text evidence="11">The sequence shown here is derived from an EMBL/GenBank/DDBJ whole genome shotgun (WGS) entry which is preliminary data.</text>
</comment>
<keyword evidence="2" id="KW-0813">Transport</keyword>
<evidence type="ECO:0000313" key="12">
    <source>
        <dbReference type="Proteomes" id="UP001634394"/>
    </source>
</evidence>
<dbReference type="PANTHER" id="PTHR10153">
    <property type="entry name" value="SMALL CONDUCTANCE CALCIUM-ACTIVATED POTASSIUM CHANNEL"/>
    <property type="match status" value="1"/>
</dbReference>
<dbReference type="Proteomes" id="UP001634394">
    <property type="component" value="Unassembled WGS sequence"/>
</dbReference>
<gene>
    <name evidence="11" type="ORF">ACJMK2_009323</name>
</gene>
<evidence type="ECO:0000256" key="2">
    <source>
        <dbReference type="ARBA" id="ARBA00022448"/>
    </source>
</evidence>
<proteinExistence type="predicted"/>
<dbReference type="GO" id="GO:0016020">
    <property type="term" value="C:membrane"/>
    <property type="evidence" value="ECO:0007669"/>
    <property type="project" value="UniProtKB-SubCell"/>
</dbReference>
<keyword evidence="5" id="KW-0406">Ion transport</keyword>
<evidence type="ECO:0000256" key="8">
    <source>
        <dbReference type="SAM" id="Phobius"/>
    </source>
</evidence>
<dbReference type="Pfam" id="PF02888">
    <property type="entry name" value="CaMBD"/>
    <property type="match status" value="1"/>
</dbReference>
<evidence type="ECO:0000256" key="5">
    <source>
        <dbReference type="ARBA" id="ARBA00023065"/>
    </source>
</evidence>
<name>A0ABD3VBX8_SINWO</name>
<keyword evidence="7" id="KW-0407">Ion channel</keyword>
<evidence type="ECO:0000256" key="3">
    <source>
        <dbReference type="ARBA" id="ARBA00022692"/>
    </source>
</evidence>
<evidence type="ECO:0000313" key="11">
    <source>
        <dbReference type="EMBL" id="KAL3859089.1"/>
    </source>
</evidence>
<evidence type="ECO:0000256" key="1">
    <source>
        <dbReference type="ARBA" id="ARBA00004141"/>
    </source>
</evidence>
<feature type="transmembrane region" description="Helical" evidence="8">
    <location>
        <begin position="198"/>
        <end position="221"/>
    </location>
</feature>
<keyword evidence="3 8" id="KW-0812">Transmembrane</keyword>
<keyword evidence="12" id="KW-1185">Reference proteome</keyword>
<comment type="subcellular location">
    <subcellularLocation>
        <location evidence="1">Membrane</location>
        <topology evidence="1">Multi-pass membrane protein</topology>
    </subcellularLocation>
</comment>
<keyword evidence="4 8" id="KW-1133">Transmembrane helix</keyword>
<dbReference type="SUPFAM" id="SSF81327">
    <property type="entry name" value="Small-conductance potassium channel"/>
    <property type="match status" value="1"/>
</dbReference>
<feature type="transmembrane region" description="Helical" evidence="8">
    <location>
        <begin position="322"/>
        <end position="346"/>
    </location>
</feature>
<dbReference type="AlphaFoldDB" id="A0ABD3VBX8"/>
<feature type="transmembrane region" description="Helical" evidence="8">
    <location>
        <begin position="164"/>
        <end position="186"/>
    </location>
</feature>
<evidence type="ECO:0000256" key="7">
    <source>
        <dbReference type="ARBA" id="ARBA00023303"/>
    </source>
</evidence>
<feature type="domain" description="Potassium channel" evidence="10">
    <location>
        <begin position="340"/>
        <end position="420"/>
    </location>
</feature>
<evidence type="ECO:0000259" key="9">
    <source>
        <dbReference type="Pfam" id="PF02888"/>
    </source>
</evidence>
<feature type="transmembrane region" description="Helical" evidence="8">
    <location>
        <begin position="282"/>
        <end position="302"/>
    </location>
</feature>
<reference evidence="11 12" key="1">
    <citation type="submission" date="2024-11" db="EMBL/GenBank/DDBJ databases">
        <title>Chromosome-level genome assembly of the freshwater bivalve Anodonta woodiana.</title>
        <authorList>
            <person name="Chen X."/>
        </authorList>
    </citation>
    <scope>NUCLEOTIDE SEQUENCE [LARGE SCALE GENOMIC DNA]</scope>
    <source>
        <strain evidence="11">MN2024</strain>
        <tissue evidence="11">Gills</tissue>
    </source>
</reference>
<dbReference type="EMBL" id="JBJQND010000012">
    <property type="protein sequence ID" value="KAL3859089.1"/>
    <property type="molecule type" value="Genomic_DNA"/>
</dbReference>
<protein>
    <submittedName>
        <fullName evidence="11">Uncharacterized protein</fullName>
    </submittedName>
</protein>
<dbReference type="InterPro" id="IPR015449">
    <property type="entry name" value="K_chnl_Ca-activ_SK"/>
</dbReference>
<organism evidence="11 12">
    <name type="scientific">Sinanodonta woodiana</name>
    <name type="common">Chinese pond mussel</name>
    <name type="synonym">Anodonta woodiana</name>
    <dbReference type="NCBI Taxonomy" id="1069815"/>
    <lineage>
        <taxon>Eukaryota</taxon>
        <taxon>Metazoa</taxon>
        <taxon>Spiralia</taxon>
        <taxon>Lophotrochozoa</taxon>
        <taxon>Mollusca</taxon>
        <taxon>Bivalvia</taxon>
        <taxon>Autobranchia</taxon>
        <taxon>Heteroconchia</taxon>
        <taxon>Palaeoheterodonta</taxon>
        <taxon>Unionida</taxon>
        <taxon>Unionoidea</taxon>
        <taxon>Unionidae</taxon>
        <taxon>Unioninae</taxon>
        <taxon>Sinanodonta</taxon>
    </lineage>
</organism>